<feature type="transmembrane region" description="Helical" evidence="6">
    <location>
        <begin position="106"/>
        <end position="127"/>
    </location>
</feature>
<feature type="transmembrane region" description="Helical" evidence="6">
    <location>
        <begin position="429"/>
        <end position="449"/>
    </location>
</feature>
<dbReference type="InParanoid" id="A0A423VXH8"/>
<evidence type="ECO:0000256" key="4">
    <source>
        <dbReference type="ARBA" id="ARBA00023136"/>
    </source>
</evidence>
<evidence type="ECO:0000256" key="1">
    <source>
        <dbReference type="ARBA" id="ARBA00004141"/>
    </source>
</evidence>
<feature type="transmembrane region" description="Helical" evidence="6">
    <location>
        <begin position="196"/>
        <end position="215"/>
    </location>
</feature>
<keyword evidence="4 6" id="KW-0472">Membrane</keyword>
<feature type="transmembrane region" description="Helical" evidence="6">
    <location>
        <begin position="398"/>
        <end position="417"/>
    </location>
</feature>
<dbReference type="InterPro" id="IPR011701">
    <property type="entry name" value="MFS"/>
</dbReference>
<dbReference type="Gene3D" id="1.20.1250.20">
    <property type="entry name" value="MFS general substrate transporter like domains"/>
    <property type="match status" value="1"/>
</dbReference>
<dbReference type="PROSITE" id="PS50850">
    <property type="entry name" value="MFS"/>
    <property type="match status" value="1"/>
</dbReference>
<name>A0A423VXH8_9PEZI</name>
<feature type="transmembrane region" description="Helical" evidence="6">
    <location>
        <begin position="227"/>
        <end position="247"/>
    </location>
</feature>
<dbReference type="Gene3D" id="1.20.1720.10">
    <property type="entry name" value="Multidrug resistance protein D"/>
    <property type="match status" value="1"/>
</dbReference>
<keyword evidence="9" id="KW-1185">Reference proteome</keyword>
<feature type="transmembrane region" description="Helical" evidence="6">
    <location>
        <begin position="163"/>
        <end position="184"/>
    </location>
</feature>
<dbReference type="GO" id="GO:0005886">
    <property type="term" value="C:plasma membrane"/>
    <property type="evidence" value="ECO:0007669"/>
    <property type="project" value="TreeGrafter"/>
</dbReference>
<dbReference type="PANTHER" id="PTHR23501">
    <property type="entry name" value="MAJOR FACILITATOR SUPERFAMILY"/>
    <property type="match status" value="1"/>
</dbReference>
<feature type="transmembrane region" description="Helical" evidence="6">
    <location>
        <begin position="542"/>
        <end position="561"/>
    </location>
</feature>
<dbReference type="InterPro" id="IPR036259">
    <property type="entry name" value="MFS_trans_sf"/>
</dbReference>
<evidence type="ECO:0000259" key="7">
    <source>
        <dbReference type="PROSITE" id="PS50850"/>
    </source>
</evidence>
<proteinExistence type="predicted"/>
<feature type="transmembrane region" description="Helical" evidence="6">
    <location>
        <begin position="268"/>
        <end position="291"/>
    </location>
</feature>
<evidence type="ECO:0000256" key="5">
    <source>
        <dbReference type="SAM" id="MobiDB-lite"/>
    </source>
</evidence>
<feature type="domain" description="Major facilitator superfamily (MFS) profile" evidence="7">
    <location>
        <begin position="73"/>
        <end position="566"/>
    </location>
</feature>
<organism evidence="8 9">
    <name type="scientific">Cytospora leucostoma</name>
    <dbReference type="NCBI Taxonomy" id="1230097"/>
    <lineage>
        <taxon>Eukaryota</taxon>
        <taxon>Fungi</taxon>
        <taxon>Dikarya</taxon>
        <taxon>Ascomycota</taxon>
        <taxon>Pezizomycotina</taxon>
        <taxon>Sordariomycetes</taxon>
        <taxon>Sordariomycetidae</taxon>
        <taxon>Diaporthales</taxon>
        <taxon>Cytosporaceae</taxon>
        <taxon>Cytospora</taxon>
    </lineage>
</organism>
<sequence length="579" mass="62492">MEDPQSSSHISTGIPMAQSEFVDDQNAPIQNTGETKSPDPPFQGKDEVSYNISPEEGNFERGKRRKSLSFYGAFMSIVIMILMVSLDSSELGVAITTISEELNGTTLQAFWANLAFTLAVVVTQPLYVSASNTVGRKPLLYSAFILFAIGSLIFALAKDMNVVIAGRLVAGLGGGGLDVLNEVLMCDITTLKERPLWMGIAATPMAIGVILGPIIGAAFTDYVTWRWLGWINLPMTAASGGLAFFFLDLKSLEGSMRSRLARLDWYGMALFTIGCTVFALPLSWAGSLYPWSSWKTILPLVIGFLFLVGFGIYEKRPAEPVIPYRFFKSRTTVAVMIGGFFHGMILYPLTLYMPLFFQSVNLESSIGSAISTLPSACVLIAFSILSGVVILFLRRYIWLLWAAWALMSAGTGLFALWDQNSSIAEYAGYQSIIGVGLGILFGGVPALAIQASVPDPDDQGFAIGLMVSFRLFGALVGLAVGASAFSNVFSKSIFSLEPLPSALSVLGNAGEAVNFIPHLRDLDLAPDVMDAVQGVYNDCMRMIWYILAGFGALGFISSLLVEELSIESEAQGRQHLGGT</sequence>
<feature type="region of interest" description="Disordered" evidence="5">
    <location>
        <begin position="1"/>
        <end position="58"/>
    </location>
</feature>
<feature type="transmembrane region" description="Helical" evidence="6">
    <location>
        <begin position="297"/>
        <end position="313"/>
    </location>
</feature>
<dbReference type="InterPro" id="IPR020846">
    <property type="entry name" value="MFS_dom"/>
</dbReference>
<evidence type="ECO:0000256" key="2">
    <source>
        <dbReference type="ARBA" id="ARBA00022692"/>
    </source>
</evidence>
<dbReference type="OrthoDB" id="4139357at2759"/>
<dbReference type="GO" id="GO:0022857">
    <property type="term" value="F:transmembrane transporter activity"/>
    <property type="evidence" value="ECO:0007669"/>
    <property type="project" value="InterPro"/>
</dbReference>
<feature type="transmembrane region" description="Helical" evidence="6">
    <location>
        <begin position="461"/>
        <end position="485"/>
    </location>
</feature>
<feature type="transmembrane region" description="Helical" evidence="6">
    <location>
        <begin position="373"/>
        <end position="393"/>
    </location>
</feature>
<dbReference type="AlphaFoldDB" id="A0A423VXH8"/>
<comment type="subcellular location">
    <subcellularLocation>
        <location evidence="1">Membrane</location>
        <topology evidence="1">Multi-pass membrane protein</topology>
    </subcellularLocation>
</comment>
<keyword evidence="3 6" id="KW-1133">Transmembrane helix</keyword>
<reference evidence="8 9" key="1">
    <citation type="submission" date="2015-09" db="EMBL/GenBank/DDBJ databases">
        <title>Host preference determinants of Valsa canker pathogens revealed by comparative genomics.</title>
        <authorList>
            <person name="Yin Z."/>
            <person name="Huang L."/>
        </authorList>
    </citation>
    <scope>NUCLEOTIDE SEQUENCE [LARGE SCALE GENOMIC DNA]</scope>
    <source>
        <strain evidence="8 9">SXYLt</strain>
    </source>
</reference>
<evidence type="ECO:0000256" key="3">
    <source>
        <dbReference type="ARBA" id="ARBA00022989"/>
    </source>
</evidence>
<accession>A0A423VXH8</accession>
<keyword evidence="2 6" id="KW-0812">Transmembrane</keyword>
<feature type="transmembrane region" description="Helical" evidence="6">
    <location>
        <begin position="139"/>
        <end position="157"/>
    </location>
</feature>
<protein>
    <recommendedName>
        <fullName evidence="7">Major facilitator superfamily (MFS) profile domain-containing protein</fullName>
    </recommendedName>
</protein>
<feature type="compositionally biased region" description="Polar residues" evidence="5">
    <location>
        <begin position="1"/>
        <end position="11"/>
    </location>
</feature>
<feature type="transmembrane region" description="Helical" evidence="6">
    <location>
        <begin position="68"/>
        <end position="86"/>
    </location>
</feature>
<evidence type="ECO:0000256" key="6">
    <source>
        <dbReference type="SAM" id="Phobius"/>
    </source>
</evidence>
<gene>
    <name evidence="8" type="ORF">VPNG_08737</name>
</gene>
<dbReference type="Proteomes" id="UP000285146">
    <property type="component" value="Unassembled WGS sequence"/>
</dbReference>
<evidence type="ECO:0000313" key="8">
    <source>
        <dbReference type="EMBL" id="ROV95779.1"/>
    </source>
</evidence>
<comment type="caution">
    <text evidence="8">The sequence shown here is derived from an EMBL/GenBank/DDBJ whole genome shotgun (WGS) entry which is preliminary data.</text>
</comment>
<evidence type="ECO:0000313" key="9">
    <source>
        <dbReference type="Proteomes" id="UP000285146"/>
    </source>
</evidence>
<dbReference type="PANTHER" id="PTHR23501:SF156">
    <property type="entry name" value="TRANSPORTER, PUTATIVE-RELATED"/>
    <property type="match status" value="1"/>
</dbReference>
<dbReference type="SUPFAM" id="SSF103473">
    <property type="entry name" value="MFS general substrate transporter"/>
    <property type="match status" value="1"/>
</dbReference>
<dbReference type="EMBL" id="LKEB01000070">
    <property type="protein sequence ID" value="ROV95779.1"/>
    <property type="molecule type" value="Genomic_DNA"/>
</dbReference>
<dbReference type="Pfam" id="PF07690">
    <property type="entry name" value="MFS_1"/>
    <property type="match status" value="1"/>
</dbReference>
<feature type="transmembrane region" description="Helical" evidence="6">
    <location>
        <begin position="333"/>
        <end position="353"/>
    </location>
</feature>